<dbReference type="AlphaFoldDB" id="A0AAW0SLS5"/>
<comment type="caution">
    <text evidence="2">The sequence shown here is derived from an EMBL/GenBank/DDBJ whole genome shotgun (WGS) entry which is preliminary data.</text>
</comment>
<evidence type="ECO:0000313" key="3">
    <source>
        <dbReference type="Proteomes" id="UP001487740"/>
    </source>
</evidence>
<gene>
    <name evidence="2" type="ORF">O3P69_008472</name>
</gene>
<protein>
    <submittedName>
        <fullName evidence="2">Uncharacterized protein</fullName>
    </submittedName>
</protein>
<proteinExistence type="predicted"/>
<feature type="region of interest" description="Disordered" evidence="1">
    <location>
        <begin position="1"/>
        <end position="39"/>
    </location>
</feature>
<dbReference type="EMBL" id="JARAKH010000049">
    <property type="protein sequence ID" value="KAK8375726.1"/>
    <property type="molecule type" value="Genomic_DNA"/>
</dbReference>
<accession>A0AAW0SLS5</accession>
<dbReference type="Proteomes" id="UP001487740">
    <property type="component" value="Unassembled WGS sequence"/>
</dbReference>
<evidence type="ECO:0000313" key="2">
    <source>
        <dbReference type="EMBL" id="KAK8375726.1"/>
    </source>
</evidence>
<reference evidence="2 3" key="1">
    <citation type="submission" date="2023-03" db="EMBL/GenBank/DDBJ databases">
        <title>High-quality genome of Scylla paramamosain provides insights in environmental adaptation.</title>
        <authorList>
            <person name="Zhang L."/>
        </authorList>
    </citation>
    <scope>NUCLEOTIDE SEQUENCE [LARGE SCALE GENOMIC DNA]</scope>
    <source>
        <strain evidence="2">LZ_2023a</strain>
        <tissue evidence="2">Muscle</tissue>
    </source>
</reference>
<keyword evidence="3" id="KW-1185">Reference proteome</keyword>
<name>A0AAW0SLS5_SCYPA</name>
<sequence>MSEALPGARGGDGVAAPPVVMSGRGRGKSGMEKGQSLRHRTIVYRFHSSRTLLLPSSPAKPRPPASPGQHVGKVLAAYLPRFMDQEIMA</sequence>
<evidence type="ECO:0000256" key="1">
    <source>
        <dbReference type="SAM" id="MobiDB-lite"/>
    </source>
</evidence>
<organism evidence="2 3">
    <name type="scientific">Scylla paramamosain</name>
    <name type="common">Mud crab</name>
    <dbReference type="NCBI Taxonomy" id="85552"/>
    <lineage>
        <taxon>Eukaryota</taxon>
        <taxon>Metazoa</taxon>
        <taxon>Ecdysozoa</taxon>
        <taxon>Arthropoda</taxon>
        <taxon>Crustacea</taxon>
        <taxon>Multicrustacea</taxon>
        <taxon>Malacostraca</taxon>
        <taxon>Eumalacostraca</taxon>
        <taxon>Eucarida</taxon>
        <taxon>Decapoda</taxon>
        <taxon>Pleocyemata</taxon>
        <taxon>Brachyura</taxon>
        <taxon>Eubrachyura</taxon>
        <taxon>Portunoidea</taxon>
        <taxon>Portunidae</taxon>
        <taxon>Portuninae</taxon>
        <taxon>Scylla</taxon>
    </lineage>
</organism>